<dbReference type="CDD" id="cd08414">
    <property type="entry name" value="PBP2_LTTR_aromatics_like"/>
    <property type="match status" value="1"/>
</dbReference>
<comment type="similarity">
    <text evidence="1">Belongs to the LysR transcriptional regulatory family.</text>
</comment>
<feature type="domain" description="HTH lysR-type" evidence="5">
    <location>
        <begin position="1"/>
        <end position="58"/>
    </location>
</feature>
<organism evidence="6 7">
    <name type="scientific">Sphingomonas alpina</name>
    <dbReference type="NCBI Taxonomy" id="653931"/>
    <lineage>
        <taxon>Bacteria</taxon>
        <taxon>Pseudomonadati</taxon>
        <taxon>Pseudomonadota</taxon>
        <taxon>Alphaproteobacteria</taxon>
        <taxon>Sphingomonadales</taxon>
        <taxon>Sphingomonadaceae</taxon>
        <taxon>Sphingomonas</taxon>
    </lineage>
</organism>
<dbReference type="PRINTS" id="PR00039">
    <property type="entry name" value="HTHLYSR"/>
</dbReference>
<dbReference type="Gene3D" id="3.40.190.10">
    <property type="entry name" value="Periplasmic binding protein-like II"/>
    <property type="match status" value="2"/>
</dbReference>
<dbReference type="Gene3D" id="1.10.10.10">
    <property type="entry name" value="Winged helix-like DNA-binding domain superfamily/Winged helix DNA-binding domain"/>
    <property type="match status" value="1"/>
</dbReference>
<dbReference type="Pfam" id="PF03466">
    <property type="entry name" value="LysR_substrate"/>
    <property type="match status" value="1"/>
</dbReference>
<dbReference type="SUPFAM" id="SSF46785">
    <property type="entry name" value="Winged helix' DNA-binding domain"/>
    <property type="match status" value="1"/>
</dbReference>
<evidence type="ECO:0000256" key="1">
    <source>
        <dbReference type="ARBA" id="ARBA00009437"/>
    </source>
</evidence>
<dbReference type="SUPFAM" id="SSF53850">
    <property type="entry name" value="Periplasmic binding protein-like II"/>
    <property type="match status" value="1"/>
</dbReference>
<accession>A0A7H0LQK1</accession>
<dbReference type="InterPro" id="IPR036388">
    <property type="entry name" value="WH-like_DNA-bd_sf"/>
</dbReference>
<name>A0A7H0LQK1_9SPHN</name>
<evidence type="ECO:0000256" key="3">
    <source>
        <dbReference type="ARBA" id="ARBA00023125"/>
    </source>
</evidence>
<evidence type="ECO:0000259" key="5">
    <source>
        <dbReference type="PROSITE" id="PS50931"/>
    </source>
</evidence>
<keyword evidence="7" id="KW-1185">Reference proteome</keyword>
<dbReference type="Pfam" id="PF00126">
    <property type="entry name" value="HTH_1"/>
    <property type="match status" value="1"/>
</dbReference>
<dbReference type="Proteomes" id="UP000516148">
    <property type="component" value="Chromosome"/>
</dbReference>
<keyword evidence="2" id="KW-0805">Transcription regulation</keyword>
<dbReference type="InterPro" id="IPR036390">
    <property type="entry name" value="WH_DNA-bd_sf"/>
</dbReference>
<keyword evidence="4" id="KW-0804">Transcription</keyword>
<dbReference type="FunFam" id="1.10.10.10:FF:000001">
    <property type="entry name" value="LysR family transcriptional regulator"/>
    <property type="match status" value="1"/>
</dbReference>
<dbReference type="InterPro" id="IPR000847">
    <property type="entry name" value="LysR_HTH_N"/>
</dbReference>
<sequence length="301" mass="31959">MEVSQLRAFVTLADLQHFGRAADRLHITQPALTKRLQALEARIGARLFERDRTGTALTPVGKALVADAARIVADAEAWSARARAVVNGIEGRLDIGFGLSTIDLAPRLVGAFRRAYPTVAVSLNDFSSSEQIERLRDGRLDLGFVRFPVPAADIASRPLMTGQLALASFADGAGTRGTADLQSLNEIGFILIDRTRGPGLRAQIDRWCDLRRFAPRIIQTADDIQTVLALVAAGVGVSIVPHQAARLMGESVALEPLSGAEAEWSLGAAWRSGASNPALRNFLGLMDSMAGVAGPSAAEAS</sequence>
<dbReference type="AlphaFoldDB" id="A0A7H0LQK1"/>
<reference evidence="6 7" key="1">
    <citation type="submission" date="2020-09" db="EMBL/GenBank/DDBJ databases">
        <title>Sphingomonas sp., a new species isolated from pork steak.</title>
        <authorList>
            <person name="Heidler von Heilborn D."/>
        </authorList>
    </citation>
    <scope>NUCLEOTIDE SEQUENCE [LARGE SCALE GENOMIC DNA]</scope>
    <source>
        <strain evidence="7">S8-3T</strain>
    </source>
</reference>
<evidence type="ECO:0000256" key="2">
    <source>
        <dbReference type="ARBA" id="ARBA00023015"/>
    </source>
</evidence>
<dbReference type="GO" id="GO:0003677">
    <property type="term" value="F:DNA binding"/>
    <property type="evidence" value="ECO:0007669"/>
    <property type="project" value="UniProtKB-KW"/>
</dbReference>
<dbReference type="EMBL" id="CP061038">
    <property type="protein sequence ID" value="QNQ11954.1"/>
    <property type="molecule type" value="Genomic_DNA"/>
</dbReference>
<dbReference type="PANTHER" id="PTHR30346:SF28">
    <property type="entry name" value="HTH-TYPE TRANSCRIPTIONAL REGULATOR CYNR"/>
    <property type="match status" value="1"/>
</dbReference>
<evidence type="ECO:0000313" key="7">
    <source>
        <dbReference type="Proteomes" id="UP000516148"/>
    </source>
</evidence>
<dbReference type="PROSITE" id="PS50931">
    <property type="entry name" value="HTH_LYSR"/>
    <property type="match status" value="1"/>
</dbReference>
<dbReference type="KEGG" id="spap:H3Z74_09690"/>
<gene>
    <name evidence="6" type="ORF">H3Z74_09690</name>
</gene>
<dbReference type="GO" id="GO:0003700">
    <property type="term" value="F:DNA-binding transcription factor activity"/>
    <property type="evidence" value="ECO:0007669"/>
    <property type="project" value="InterPro"/>
</dbReference>
<dbReference type="PANTHER" id="PTHR30346">
    <property type="entry name" value="TRANSCRIPTIONAL DUAL REGULATOR HCAR-RELATED"/>
    <property type="match status" value="1"/>
</dbReference>
<proteinExistence type="inferred from homology"/>
<protein>
    <submittedName>
        <fullName evidence="6">LysR family transcriptional regulator</fullName>
    </submittedName>
</protein>
<keyword evidence="3" id="KW-0238">DNA-binding</keyword>
<dbReference type="GO" id="GO:0032993">
    <property type="term" value="C:protein-DNA complex"/>
    <property type="evidence" value="ECO:0007669"/>
    <property type="project" value="TreeGrafter"/>
</dbReference>
<evidence type="ECO:0000313" key="6">
    <source>
        <dbReference type="EMBL" id="QNQ11954.1"/>
    </source>
</evidence>
<evidence type="ECO:0000256" key="4">
    <source>
        <dbReference type="ARBA" id="ARBA00023163"/>
    </source>
</evidence>
<dbReference type="InterPro" id="IPR005119">
    <property type="entry name" value="LysR_subst-bd"/>
</dbReference>